<comment type="caution">
    <text evidence="7">The sequence shown here is derived from an EMBL/GenBank/DDBJ whole genome shotgun (WGS) entry which is preliminary data.</text>
</comment>
<dbReference type="Pfam" id="PF11898">
    <property type="entry name" value="DUF3418"/>
    <property type="match status" value="1"/>
</dbReference>
<sequence>MGQSVNRTAAELQRMVDGAMLADRHPLRRQLHQCRREKRALPDSWHRRLERSLALAGARQTSLPTPRFDLSLPVSQRWEEIAEAIRDHQVVVVAGETGSGKTTQLPKICLALGRGVHGLIGHTQPRRIAARSVAGRIAEELGSELGGAVGYQVRFNDQVSDGSHIKLMTDGILLAEIQNDRYLNRYDTLIIDEAHERSLNIDFLLGYLSTLLPKRPDLKLIITSATIDVERFSRHFNRAPIIEVSGRTFPVETRYRPLIDGGEGDQDLDLQQGISAVLEEIEREERSQGSAPGDVLVFLSGEREIRDTAKSLRHLELRHTEVVPLYARLSVAEQARIFQPHKGRRVILATNVAETSLTVPGIVYVIDSGYARISRYSYRSKVQRLPIEAISQASANQRKGRCGRVRSGVCYRLYDEEDFLARPEFTDPEILRTNLASVILQMLKLGLGDIEAFPFVDPPDSRFIKDGFNLLLELGAVTPQRRITELGRQLSQLPVDPRIARMIVEAARQQSLNEVLVIAAALSVQDPRERPADKQQLADQLHREYRHEESDFLGFLNLWSHYEEQRQTLSQGQLRKYCSRRLLNYQRMREWRDLHRQLLLSVRELGFRLRAGDEPASYRAVHMALLAGLLSHVGMRTEESDYLGARNRRFHLFPGSALFKKRPKWVLCAELVETSRLYGRTNAALEPEWLEPLAGHLLKRNYFEPHWQKKRGQVMGFEQVLLYGLVIVPRRRIDYSKVDPVVAREIFIRSALVEGLFSTRAGFFDHNRGLLQEIDQLEAKSRRRDILVDEETLFAFYEERIPAEICDAVSFERWRKALERDHPQALYLTREYLMQHDAAQVTEAQYPDFIELDGMKLPLAYHFAPGEEDDGVTLEVPVGLLPRLPRFRLEWLVPGMLREKITALIRALPKQLRKNFVPVPDYVDALMASLVVDDKPLTEAMAERLAKMSGVRLSPEDWDGVALDRHHRFNIRVHDEETVLGQGRDLLDLQQRFGQRAQESISQSEEGGIERDGLKRWDFGDLPREIARQQAGVTLKAWPALVDEGDSVAIRVAPNEALAQSQSWQGVRRLLMLALARQVKEGQRYLACFDQSALQGVTLVSKKELQEDLWLAAIGHCFLTDTPPPRNEHDFNHLLQKRGELLEVAQQYDQLLAEAFKRSHQVQKQLKGKISLDLALSLADIKQQLQRLIYPGFLCQTPWEWVQQYPRYLDAMLYRLDKMGASLNRDRASTEELASLWDQFEQRREQYEARHLLVPELVDYRWMLEEYRVSLFAQPLKTLHPVSAKRLRKLWLELPQP</sequence>
<dbReference type="SMART" id="SM00490">
    <property type="entry name" value="HELICc"/>
    <property type="match status" value="1"/>
</dbReference>
<reference evidence="7 8" key="1">
    <citation type="submission" date="2018-08" db="EMBL/GenBank/DDBJ databases">
        <authorList>
            <person name="Khan S.A."/>
        </authorList>
    </citation>
    <scope>NUCLEOTIDE SEQUENCE [LARGE SCALE GENOMIC DNA]</scope>
    <source>
        <strain evidence="7 8">GTF-13</strain>
    </source>
</reference>
<dbReference type="GO" id="GO:0005524">
    <property type="term" value="F:ATP binding"/>
    <property type="evidence" value="ECO:0007669"/>
    <property type="project" value="UniProtKB-KW"/>
</dbReference>
<evidence type="ECO:0000256" key="3">
    <source>
        <dbReference type="ARBA" id="ARBA00022806"/>
    </source>
</evidence>
<feature type="domain" description="Helicase C-terminal" evidence="6">
    <location>
        <begin position="269"/>
        <end position="446"/>
    </location>
</feature>
<keyword evidence="2 7" id="KW-0378">Hydrolase</keyword>
<dbReference type="SMART" id="SM00487">
    <property type="entry name" value="DEXDc"/>
    <property type="match status" value="1"/>
</dbReference>
<evidence type="ECO:0000313" key="7">
    <source>
        <dbReference type="EMBL" id="RRJ84840.1"/>
    </source>
</evidence>
<dbReference type="GO" id="GO:0016787">
    <property type="term" value="F:hydrolase activity"/>
    <property type="evidence" value="ECO:0007669"/>
    <property type="project" value="UniProtKB-KW"/>
</dbReference>
<organism evidence="7 8">
    <name type="scientific">Aestuariirhabdus litorea</name>
    <dbReference type="NCBI Taxonomy" id="2528527"/>
    <lineage>
        <taxon>Bacteria</taxon>
        <taxon>Pseudomonadati</taxon>
        <taxon>Pseudomonadota</taxon>
        <taxon>Gammaproteobacteria</taxon>
        <taxon>Oceanospirillales</taxon>
        <taxon>Aestuariirhabdaceae</taxon>
        <taxon>Aestuariirhabdus</taxon>
    </lineage>
</organism>
<dbReference type="CDD" id="cd18791">
    <property type="entry name" value="SF2_C_RHA"/>
    <property type="match status" value="1"/>
</dbReference>
<proteinExistence type="predicted"/>
<keyword evidence="4" id="KW-0067">ATP-binding</keyword>
<keyword evidence="8" id="KW-1185">Reference proteome</keyword>
<dbReference type="Proteomes" id="UP000280792">
    <property type="component" value="Unassembled WGS sequence"/>
</dbReference>
<dbReference type="SUPFAM" id="SSF52540">
    <property type="entry name" value="P-loop containing nucleoside triphosphate hydrolases"/>
    <property type="match status" value="1"/>
</dbReference>
<dbReference type="PROSITE" id="PS51194">
    <property type="entry name" value="HELICASE_CTER"/>
    <property type="match status" value="1"/>
</dbReference>
<dbReference type="Pfam" id="PF07717">
    <property type="entry name" value="OB_NTP_bind"/>
    <property type="match status" value="1"/>
</dbReference>
<evidence type="ECO:0000256" key="2">
    <source>
        <dbReference type="ARBA" id="ARBA00022801"/>
    </source>
</evidence>
<gene>
    <name evidence="7" type="primary">hrpA</name>
    <name evidence="7" type="ORF">D0544_07050</name>
</gene>
<dbReference type="InterPro" id="IPR001650">
    <property type="entry name" value="Helicase_C-like"/>
</dbReference>
<feature type="domain" description="Helicase ATP-binding" evidence="5">
    <location>
        <begin position="82"/>
        <end position="245"/>
    </location>
</feature>
<accession>A0A3P3VQE1</accession>
<name>A0A3P3VQE1_9GAMM</name>
<dbReference type="InterPro" id="IPR027417">
    <property type="entry name" value="P-loop_NTPase"/>
</dbReference>
<dbReference type="InterPro" id="IPR011545">
    <property type="entry name" value="DEAD/DEAH_box_helicase_dom"/>
</dbReference>
<dbReference type="InterPro" id="IPR003593">
    <property type="entry name" value="AAA+_ATPase"/>
</dbReference>
<dbReference type="Pfam" id="PF00270">
    <property type="entry name" value="DEAD"/>
    <property type="match status" value="1"/>
</dbReference>
<dbReference type="Gene3D" id="3.40.50.300">
    <property type="entry name" value="P-loop containing nucleotide triphosphate hydrolases"/>
    <property type="match status" value="2"/>
</dbReference>
<dbReference type="SMART" id="SM00382">
    <property type="entry name" value="AAA"/>
    <property type="match status" value="1"/>
</dbReference>
<dbReference type="PROSITE" id="PS51192">
    <property type="entry name" value="HELICASE_ATP_BIND_1"/>
    <property type="match status" value="1"/>
</dbReference>
<reference evidence="7 8" key="2">
    <citation type="submission" date="2018-12" db="EMBL/GenBank/DDBJ databases">
        <title>Simiduia agarivorans gen. nov., sp. nov., a marine, agarolytic bacterium isolated from shallow coastal water from Keelung, Taiwan.</title>
        <authorList>
            <person name="Shieh W.Y."/>
        </authorList>
    </citation>
    <scope>NUCLEOTIDE SEQUENCE [LARGE SCALE GENOMIC DNA]</scope>
    <source>
        <strain evidence="7 8">GTF-13</strain>
    </source>
</reference>
<dbReference type="Pfam" id="PF21010">
    <property type="entry name" value="HA2_C"/>
    <property type="match status" value="1"/>
</dbReference>
<keyword evidence="3 7" id="KW-0347">Helicase</keyword>
<evidence type="ECO:0000256" key="1">
    <source>
        <dbReference type="ARBA" id="ARBA00022741"/>
    </source>
</evidence>
<dbReference type="GO" id="GO:0003724">
    <property type="term" value="F:RNA helicase activity"/>
    <property type="evidence" value="ECO:0007669"/>
    <property type="project" value="UniProtKB-EC"/>
</dbReference>
<dbReference type="GO" id="GO:0003723">
    <property type="term" value="F:RNA binding"/>
    <property type="evidence" value="ECO:0007669"/>
    <property type="project" value="TreeGrafter"/>
</dbReference>
<evidence type="ECO:0000259" key="5">
    <source>
        <dbReference type="PROSITE" id="PS51192"/>
    </source>
</evidence>
<keyword evidence="1" id="KW-0547">Nucleotide-binding</keyword>
<dbReference type="SMART" id="SM00847">
    <property type="entry name" value="HA2"/>
    <property type="match status" value="1"/>
</dbReference>
<dbReference type="InterPro" id="IPR010222">
    <property type="entry name" value="RNA_helicase_HrpA"/>
</dbReference>
<dbReference type="Pfam" id="PF00271">
    <property type="entry name" value="Helicase_C"/>
    <property type="match status" value="1"/>
</dbReference>
<dbReference type="PANTHER" id="PTHR18934">
    <property type="entry name" value="ATP-DEPENDENT RNA HELICASE"/>
    <property type="match status" value="1"/>
</dbReference>
<dbReference type="InterPro" id="IPR024590">
    <property type="entry name" value="HrpA_C"/>
</dbReference>
<dbReference type="FunFam" id="3.40.50.300:FF:000575">
    <property type="entry name" value="ATP-dependent helicase hrpA"/>
    <property type="match status" value="1"/>
</dbReference>
<dbReference type="FunFam" id="1.20.120.1080:FF:000005">
    <property type="entry name" value="ATP-dependent helicase HrpA"/>
    <property type="match status" value="1"/>
</dbReference>
<evidence type="ECO:0000313" key="8">
    <source>
        <dbReference type="Proteomes" id="UP000280792"/>
    </source>
</evidence>
<dbReference type="InterPro" id="IPR011709">
    <property type="entry name" value="DEAD-box_helicase_OB_fold"/>
</dbReference>
<dbReference type="NCBIfam" id="NF008348">
    <property type="entry name" value="PRK11131.1"/>
    <property type="match status" value="1"/>
</dbReference>
<dbReference type="NCBIfam" id="TIGR01967">
    <property type="entry name" value="DEAH_box_HrpA"/>
    <property type="match status" value="1"/>
</dbReference>
<dbReference type="InterPro" id="IPR007502">
    <property type="entry name" value="Helicase-assoc_dom"/>
</dbReference>
<evidence type="ECO:0000259" key="6">
    <source>
        <dbReference type="PROSITE" id="PS51194"/>
    </source>
</evidence>
<dbReference type="CDD" id="cd17989">
    <property type="entry name" value="DEXHc_HrpA"/>
    <property type="match status" value="1"/>
</dbReference>
<dbReference type="EC" id="3.6.4.13" evidence="7"/>
<dbReference type="InterPro" id="IPR014001">
    <property type="entry name" value="Helicase_ATP-bd"/>
</dbReference>
<dbReference type="PANTHER" id="PTHR18934:SF99">
    <property type="entry name" value="ATP-DEPENDENT RNA HELICASE DHX37-RELATED"/>
    <property type="match status" value="1"/>
</dbReference>
<evidence type="ECO:0000256" key="4">
    <source>
        <dbReference type="ARBA" id="ARBA00022840"/>
    </source>
</evidence>
<protein>
    <submittedName>
        <fullName evidence="7">ATP-dependent RNA helicase HrpA</fullName>
        <ecNumber evidence="7">3.6.4.13</ecNumber>
    </submittedName>
</protein>
<dbReference type="Gene3D" id="1.20.120.1080">
    <property type="match status" value="1"/>
</dbReference>
<dbReference type="EMBL" id="QWEZ01000001">
    <property type="protein sequence ID" value="RRJ84840.1"/>
    <property type="molecule type" value="Genomic_DNA"/>
</dbReference>
<dbReference type="InterPro" id="IPR048333">
    <property type="entry name" value="HA2_WH"/>
</dbReference>
<dbReference type="Pfam" id="PF04408">
    <property type="entry name" value="WHD_HA2"/>
    <property type="match status" value="1"/>
</dbReference>